<gene>
    <name evidence="2" type="ORF">A9K55_001957</name>
</gene>
<evidence type="ECO:0000313" key="3">
    <source>
        <dbReference type="Proteomes" id="UP000323067"/>
    </source>
</evidence>
<organism evidence="2 3">
    <name type="scientific">Cordyceps militaris</name>
    <name type="common">Caterpillar fungus</name>
    <name type="synonym">Clavaria militaris</name>
    <dbReference type="NCBI Taxonomy" id="73501"/>
    <lineage>
        <taxon>Eukaryota</taxon>
        <taxon>Fungi</taxon>
        <taxon>Dikarya</taxon>
        <taxon>Ascomycota</taxon>
        <taxon>Pezizomycotina</taxon>
        <taxon>Sordariomycetes</taxon>
        <taxon>Hypocreomycetidae</taxon>
        <taxon>Hypocreales</taxon>
        <taxon>Cordycipitaceae</taxon>
        <taxon>Cordyceps</taxon>
    </lineage>
</organism>
<evidence type="ECO:0000313" key="2">
    <source>
        <dbReference type="EMBL" id="ATY66049.1"/>
    </source>
</evidence>
<feature type="compositionally biased region" description="Basic residues" evidence="1">
    <location>
        <begin position="364"/>
        <end position="374"/>
    </location>
</feature>
<dbReference type="VEuPathDB" id="FungiDB:A9K55_001957"/>
<feature type="compositionally biased region" description="Basic residues" evidence="1">
    <location>
        <begin position="218"/>
        <end position="227"/>
    </location>
</feature>
<feature type="region of interest" description="Disordered" evidence="1">
    <location>
        <begin position="405"/>
        <end position="490"/>
    </location>
</feature>
<reference evidence="2 3" key="1">
    <citation type="journal article" date="2017" name="BMC Genomics">
        <title>Chromosome level assembly and secondary metabolite potential of the parasitic fungus Cordyceps militaris.</title>
        <authorList>
            <person name="Kramer G.J."/>
            <person name="Nodwell J.R."/>
        </authorList>
    </citation>
    <scope>NUCLEOTIDE SEQUENCE [LARGE SCALE GENOMIC DNA]</scope>
    <source>
        <strain evidence="2 3">ATCC 34164</strain>
    </source>
</reference>
<dbReference type="EMBL" id="CP023326">
    <property type="protein sequence ID" value="ATY66049.1"/>
    <property type="molecule type" value="Genomic_DNA"/>
</dbReference>
<name>A0A2H4SSI3_CORMI</name>
<proteinExistence type="predicted"/>
<protein>
    <submittedName>
        <fullName evidence="2">Uncharacterized protein</fullName>
    </submittedName>
</protein>
<sequence length="490" mass="55256">MDGIIPILVGGLFKTAELLKNLKNAPTEILELAEDIEILSGVLIRFEEAFDTLEPSLADVDNRQSKHREGETLVKRIRTAVHSLTRCRDLVAINDASLLQKLIARLRWLFVKSSITAARHTIQVLSSLASLFVNSIICKHLRACVADLERDRAEVPTRLCLRLKAIVQECLRDERRVESASRGLDHVGEAALKDIGLHPADIRKLQRTARKTTEKERKAAKRAHRSTRHDDYFQQEQDDWSYGQDPDNYSSGRSPRIMIQTWNQNTCQGPLTPEVQVQMDAEPRTTRRSRPKRTPRRRPHAMATPPPRNGSEMTSSQSILESEPPEGSEPELGSPRSVSSFHTTNHGDISQPSATRVVPVPPKTVKRRHSRIHGSRVQDSAEAVIGEESEMPADYICPCARETTSFERSGTPEHGSSFGAAARPRDRGEASPTVLQDSSTHDEHRGPKKRTSKSRLGEQYKPCGLFTESDLEERRRRDRRASRRDESHTR</sequence>
<accession>A0A2H4SSI3</accession>
<feature type="region of interest" description="Disordered" evidence="1">
    <location>
        <begin position="206"/>
        <end position="254"/>
    </location>
</feature>
<dbReference type="AlphaFoldDB" id="A0A2H4SSI3"/>
<feature type="region of interest" description="Disordered" evidence="1">
    <location>
        <begin position="266"/>
        <end position="390"/>
    </location>
</feature>
<feature type="compositionally biased region" description="Basic residues" evidence="1">
    <location>
        <begin position="286"/>
        <end position="300"/>
    </location>
</feature>
<dbReference type="Proteomes" id="UP000323067">
    <property type="component" value="Chromosome iii"/>
</dbReference>
<feature type="compositionally biased region" description="Polar residues" evidence="1">
    <location>
        <begin position="336"/>
        <end position="354"/>
    </location>
</feature>
<evidence type="ECO:0000256" key="1">
    <source>
        <dbReference type="SAM" id="MobiDB-lite"/>
    </source>
</evidence>